<dbReference type="EC" id="6.1.1.13" evidence="6"/>
<evidence type="ECO:0000313" key="6">
    <source>
        <dbReference type="EMBL" id="NDO39295.1"/>
    </source>
</evidence>
<dbReference type="GO" id="GO:0016874">
    <property type="term" value="F:ligase activity"/>
    <property type="evidence" value="ECO:0007669"/>
    <property type="project" value="UniProtKB-KW"/>
</dbReference>
<dbReference type="PROSITE" id="PS50075">
    <property type="entry name" value="CARRIER"/>
    <property type="match status" value="1"/>
</dbReference>
<keyword evidence="6" id="KW-0436">Ligase</keyword>
<reference evidence="6 7" key="1">
    <citation type="submission" date="2019-06" db="EMBL/GenBank/DDBJ databases">
        <title>Draft genome sequences of 15 bacterial species constituting the stable defined intestinal microbiota of the GM15 gnotobiotic mouse model.</title>
        <authorList>
            <person name="Elie C."/>
            <person name="Mathieu A."/>
            <person name="Saliou A."/>
            <person name="Darnaud M."/>
            <person name="Leulier F."/>
            <person name="Tamellini A."/>
        </authorList>
    </citation>
    <scope>NUCLEOTIDE SEQUENCE [LARGE SCALE GENOMIC DNA]</scope>
    <source>
        <strain evidence="6 7">JM4-15</strain>
    </source>
</reference>
<dbReference type="Pfam" id="PF00550">
    <property type="entry name" value="PP-binding"/>
    <property type="match status" value="1"/>
</dbReference>
<evidence type="ECO:0000256" key="2">
    <source>
        <dbReference type="ARBA" id="ARBA00022490"/>
    </source>
</evidence>
<dbReference type="InterPro" id="IPR036736">
    <property type="entry name" value="ACP-like_sf"/>
</dbReference>
<dbReference type="GO" id="GO:0071555">
    <property type="term" value="P:cell wall organization"/>
    <property type="evidence" value="ECO:0007669"/>
    <property type="project" value="UniProtKB-KW"/>
</dbReference>
<keyword evidence="1" id="KW-0596">Phosphopantetheine</keyword>
<keyword evidence="2" id="KW-0963">Cytoplasm</keyword>
<dbReference type="InterPro" id="IPR009081">
    <property type="entry name" value="PP-bd_ACP"/>
</dbReference>
<proteinExistence type="predicted"/>
<protein>
    <submittedName>
        <fullName evidence="6">D-alanine--poly(Phosphoribitol) ligase subunit 2</fullName>
        <ecNumber evidence="6">6.1.1.13</ecNumber>
    </submittedName>
</protein>
<dbReference type="Proteomes" id="UP000462501">
    <property type="component" value="Unassembled WGS sequence"/>
</dbReference>
<gene>
    <name evidence="6" type="primary">dltC</name>
    <name evidence="6" type="ORF">FMM72_08495</name>
</gene>
<dbReference type="InterPro" id="IPR003230">
    <property type="entry name" value="DltC"/>
</dbReference>
<evidence type="ECO:0000259" key="5">
    <source>
        <dbReference type="PROSITE" id="PS50075"/>
    </source>
</evidence>
<dbReference type="RefSeq" id="WP_162221183.1">
    <property type="nucleotide sequence ID" value="NZ_JANJZM010000001.1"/>
</dbReference>
<evidence type="ECO:0000256" key="3">
    <source>
        <dbReference type="ARBA" id="ARBA00022553"/>
    </source>
</evidence>
<comment type="caution">
    <text evidence="6">The sequence shown here is derived from an EMBL/GenBank/DDBJ whole genome shotgun (WGS) entry which is preliminary data.</text>
</comment>
<keyword evidence="3" id="KW-0597">Phosphoprotein</keyword>
<keyword evidence="4" id="KW-0961">Cell wall biogenesis/degradation</keyword>
<dbReference type="EMBL" id="VIQT01000010">
    <property type="protein sequence ID" value="NDO39295.1"/>
    <property type="molecule type" value="Genomic_DNA"/>
</dbReference>
<dbReference type="AlphaFoldDB" id="A0A845STY0"/>
<feature type="domain" description="Carrier" evidence="5">
    <location>
        <begin position="1"/>
        <end position="76"/>
    </location>
</feature>
<dbReference type="GO" id="GO:0036370">
    <property type="term" value="F:D-alanyl carrier activity"/>
    <property type="evidence" value="ECO:0007669"/>
    <property type="project" value="InterPro"/>
</dbReference>
<evidence type="ECO:0000313" key="7">
    <source>
        <dbReference type="Proteomes" id="UP000462501"/>
    </source>
</evidence>
<accession>A0A845STY0</accession>
<dbReference type="NCBIfam" id="TIGR01688">
    <property type="entry name" value="dltC"/>
    <property type="match status" value="1"/>
</dbReference>
<dbReference type="SUPFAM" id="SSF47336">
    <property type="entry name" value="ACP-like"/>
    <property type="match status" value="1"/>
</dbReference>
<organism evidence="6 7">
    <name type="scientific">Anaerotruncus colihominis</name>
    <dbReference type="NCBI Taxonomy" id="169435"/>
    <lineage>
        <taxon>Bacteria</taxon>
        <taxon>Bacillati</taxon>
        <taxon>Bacillota</taxon>
        <taxon>Clostridia</taxon>
        <taxon>Eubacteriales</taxon>
        <taxon>Oscillospiraceae</taxon>
        <taxon>Anaerotruncus</taxon>
    </lineage>
</organism>
<evidence type="ECO:0000256" key="1">
    <source>
        <dbReference type="ARBA" id="ARBA00022450"/>
    </source>
</evidence>
<dbReference type="Gene3D" id="1.10.1200.10">
    <property type="entry name" value="ACP-like"/>
    <property type="match status" value="1"/>
</dbReference>
<evidence type="ECO:0000256" key="4">
    <source>
        <dbReference type="ARBA" id="ARBA00023316"/>
    </source>
</evidence>
<name>A0A845STY0_9FIRM</name>
<sequence length="77" mass="8421">MEQKIAEILAELCGVEPEEIKPELELFEEGLLDSFGAIQLVLALEENFSVSLDIASLPRERIATPAAIAALIREKQG</sequence>